<gene>
    <name evidence="10" type="primary">PM1002</name>
</gene>
<dbReference type="PANTHER" id="PTHR43876">
    <property type="entry name" value="UBIQUINONE BIOSYNTHESIS MONOOXYGENASE COQ6, MITOCHONDRIAL"/>
    <property type="match status" value="1"/>
</dbReference>
<evidence type="ECO:0000256" key="8">
    <source>
        <dbReference type="ARBA" id="ARBA00065734"/>
    </source>
</evidence>
<evidence type="ECO:0000256" key="7">
    <source>
        <dbReference type="ARBA" id="ARBA00023033"/>
    </source>
</evidence>
<dbReference type="EMBL" id="KP660071">
    <property type="protein sequence ID" value="AMK07910.1"/>
    <property type="molecule type" value="Genomic_DNA"/>
</dbReference>
<name>A0A126QDN8_PASMD</name>
<evidence type="ECO:0000256" key="1">
    <source>
        <dbReference type="ARBA" id="ARBA00001974"/>
    </source>
</evidence>
<evidence type="ECO:0000256" key="2">
    <source>
        <dbReference type="ARBA" id="ARBA00004749"/>
    </source>
</evidence>
<evidence type="ECO:0000256" key="4">
    <source>
        <dbReference type="ARBA" id="ARBA00022630"/>
    </source>
</evidence>
<protein>
    <submittedName>
        <fullName evidence="10">PM1002 protein</fullName>
    </submittedName>
</protein>
<keyword evidence="5" id="KW-0274">FAD</keyword>
<feature type="domain" description="FAD-binding" evidence="9">
    <location>
        <begin position="7"/>
        <end position="340"/>
    </location>
</feature>
<dbReference type="InterPro" id="IPR051205">
    <property type="entry name" value="UbiH/COQ6_monooxygenase"/>
</dbReference>
<dbReference type="GO" id="GO:0110142">
    <property type="term" value="C:ubiquinone biosynthesis complex"/>
    <property type="evidence" value="ECO:0007669"/>
    <property type="project" value="UniProtKB-ARBA"/>
</dbReference>
<dbReference type="GO" id="GO:0071949">
    <property type="term" value="F:FAD binding"/>
    <property type="evidence" value="ECO:0007669"/>
    <property type="project" value="InterPro"/>
</dbReference>
<dbReference type="UniPathway" id="UPA00232"/>
<comment type="subunit">
    <text evidence="8">Component of the Ubi complex metabolon, which regroups five ubiquinone biosynthesis proteins (UbiE, UbiF, UbiG, UbiH and UbiI) and two accessory factors (UbiK and the lipid-binding protein UbiJ).</text>
</comment>
<keyword evidence="4" id="KW-0285">Flavoprotein</keyword>
<dbReference type="Gene3D" id="3.50.50.60">
    <property type="entry name" value="FAD/NAD(P)-binding domain"/>
    <property type="match status" value="2"/>
</dbReference>
<dbReference type="RefSeq" id="WP_071523414.1">
    <property type="nucleotide sequence ID" value="NZ_JACDXE010000012.1"/>
</dbReference>
<dbReference type="NCBIfam" id="TIGR01988">
    <property type="entry name" value="Ubi-OHases"/>
    <property type="match status" value="1"/>
</dbReference>
<evidence type="ECO:0000259" key="9">
    <source>
        <dbReference type="Pfam" id="PF01494"/>
    </source>
</evidence>
<dbReference type="PROSITE" id="PS51257">
    <property type="entry name" value="PROKAR_LIPOPROTEIN"/>
    <property type="match status" value="1"/>
</dbReference>
<reference evidence="10" key="1">
    <citation type="submission" date="2015-01" db="EMBL/GenBank/DDBJ databases">
        <title>Draft genome sequence of Pasteurella multocida isolated from alpaca pneumonia.</title>
        <authorList>
            <person name="Maturrano L."/>
            <person name="Hurtado R."/>
            <person name="Allasi N."/>
            <person name="Juscamayta E."/>
            <person name="Fernandez D."/>
            <person name="Maximiliano J."/>
            <person name="Rimac R."/>
            <person name="Rosadio R."/>
        </authorList>
    </citation>
    <scope>NUCLEOTIDE SEQUENCE</scope>
    <source>
        <strain evidence="10">UNMSM</strain>
    </source>
</reference>
<dbReference type="InterPro" id="IPR002938">
    <property type="entry name" value="FAD-bd"/>
</dbReference>
<dbReference type="Pfam" id="PF01494">
    <property type="entry name" value="FAD_binding_3"/>
    <property type="match status" value="1"/>
</dbReference>
<keyword evidence="6" id="KW-0560">Oxidoreductase</keyword>
<evidence type="ECO:0000256" key="5">
    <source>
        <dbReference type="ARBA" id="ARBA00022827"/>
    </source>
</evidence>
<dbReference type="GO" id="GO:0006744">
    <property type="term" value="P:ubiquinone biosynthetic process"/>
    <property type="evidence" value="ECO:0007669"/>
    <property type="project" value="UniProtKB-UniPathway"/>
</dbReference>
<comment type="similarity">
    <text evidence="3">Belongs to the UbiH/COQ6 family.</text>
</comment>
<evidence type="ECO:0000313" key="10">
    <source>
        <dbReference type="EMBL" id="AMK07910.1"/>
    </source>
</evidence>
<evidence type="ECO:0000256" key="6">
    <source>
        <dbReference type="ARBA" id="ARBA00023002"/>
    </source>
</evidence>
<dbReference type="GO" id="GO:0008682">
    <property type="term" value="F:3-demethoxyubiquinol 3-hydroxylase activity"/>
    <property type="evidence" value="ECO:0007669"/>
    <property type="project" value="TreeGrafter"/>
</dbReference>
<comment type="pathway">
    <text evidence="2">Cofactor biosynthesis; ubiquinone biosynthesis.</text>
</comment>
<dbReference type="AlphaFoldDB" id="A0A126QDN8"/>
<sequence length="391" mass="43527">MDVIQKDMIVVGGGMVGAACALGLGKQGHQVQLIEHAPLPQFQPNLPYDLRISAISVASVNLLKQLGAWQYIENTRICPYRALETWEIEGFGTTFHSQELNLPELGFMIENNVVQLGLWQAISSIENIQTCVGCTIQKVEKCGENWQILLANGTTYQAPLIIAADGANSQLRQIANIGTSGWQYRQSCLLITVDTELEQQDVTWQQFFPSGPRAFLPLLGKQACLVWYDSPQRIQTLKQLSHEKLAAQIEQAFPARLGKIKVQAANSFELTRTHAQDYFKQGIVLVGDAAHTINPLAGQGVNLGFKDVNILLEVLQQASQKKEPLASDDVLIRYQRKRKPDNLLMQTGMDVFYKTFKEDILPLKIVRNASLFLANKATPLKKQALKYALGL</sequence>
<dbReference type="FunFam" id="3.50.50.60:FF:000021">
    <property type="entry name" value="Ubiquinone biosynthesis monooxygenase COQ6"/>
    <property type="match status" value="1"/>
</dbReference>
<dbReference type="PANTHER" id="PTHR43876:SF10">
    <property type="entry name" value="3-DEMETHOXYUBIQUINOL 3-HYDROXYLASE"/>
    <property type="match status" value="1"/>
</dbReference>
<dbReference type="SUPFAM" id="SSF51905">
    <property type="entry name" value="FAD/NAD(P)-binding domain"/>
    <property type="match status" value="1"/>
</dbReference>
<dbReference type="InterPro" id="IPR036188">
    <property type="entry name" value="FAD/NAD-bd_sf"/>
</dbReference>
<comment type="cofactor">
    <cofactor evidence="1">
        <name>FAD</name>
        <dbReference type="ChEBI" id="CHEBI:57692"/>
    </cofactor>
</comment>
<dbReference type="PRINTS" id="PR00420">
    <property type="entry name" value="RNGMNOXGNASE"/>
</dbReference>
<evidence type="ECO:0000256" key="3">
    <source>
        <dbReference type="ARBA" id="ARBA00005349"/>
    </source>
</evidence>
<dbReference type="InterPro" id="IPR010971">
    <property type="entry name" value="UbiH/COQ6"/>
</dbReference>
<accession>A0A126QDN8</accession>
<proteinExistence type="inferred from homology"/>
<organism evidence="10">
    <name type="scientific">Pasteurella multocida</name>
    <dbReference type="NCBI Taxonomy" id="747"/>
    <lineage>
        <taxon>Bacteria</taxon>
        <taxon>Pseudomonadati</taxon>
        <taxon>Pseudomonadota</taxon>
        <taxon>Gammaproteobacteria</taxon>
        <taxon>Pasteurellales</taxon>
        <taxon>Pasteurellaceae</taxon>
        <taxon>Pasteurella</taxon>
    </lineage>
</organism>
<keyword evidence="7" id="KW-0503">Monooxygenase</keyword>